<organism evidence="2 3">
    <name type="scientific">Vibrio eleionomae</name>
    <dbReference type="NCBI Taxonomy" id="2653505"/>
    <lineage>
        <taxon>Bacteria</taxon>
        <taxon>Pseudomonadati</taxon>
        <taxon>Pseudomonadota</taxon>
        <taxon>Gammaproteobacteria</taxon>
        <taxon>Vibrionales</taxon>
        <taxon>Vibrionaceae</taxon>
        <taxon>Vibrio</taxon>
    </lineage>
</organism>
<dbReference type="Proteomes" id="UP000462621">
    <property type="component" value="Unassembled WGS sequence"/>
</dbReference>
<feature type="domain" description="DSBA-like thioredoxin" evidence="1">
    <location>
        <begin position="4"/>
        <end position="182"/>
    </location>
</feature>
<accession>A0A7X4LKI7</accession>
<dbReference type="InterPro" id="IPR036249">
    <property type="entry name" value="Thioredoxin-like_sf"/>
</dbReference>
<dbReference type="GO" id="GO:0016491">
    <property type="term" value="F:oxidoreductase activity"/>
    <property type="evidence" value="ECO:0007669"/>
    <property type="project" value="InterPro"/>
</dbReference>
<comment type="caution">
    <text evidence="2">The sequence shown here is derived from an EMBL/GenBank/DDBJ whole genome shotgun (WGS) entry which is preliminary data.</text>
</comment>
<dbReference type="AlphaFoldDB" id="A0A7X4LKI7"/>
<dbReference type="CDD" id="cd03025">
    <property type="entry name" value="DsbA_FrnE_like"/>
    <property type="match status" value="1"/>
</dbReference>
<dbReference type="SUPFAM" id="SSF52833">
    <property type="entry name" value="Thioredoxin-like"/>
    <property type="match status" value="1"/>
</dbReference>
<dbReference type="InterPro" id="IPR001853">
    <property type="entry name" value="DSBA-like_thioredoxin_dom"/>
</dbReference>
<dbReference type="RefSeq" id="WP_161154630.1">
    <property type="nucleotide sequence ID" value="NZ_WEKT01000012.1"/>
</dbReference>
<dbReference type="Pfam" id="PF01323">
    <property type="entry name" value="DSBA"/>
    <property type="match status" value="1"/>
</dbReference>
<reference evidence="2 3" key="1">
    <citation type="submission" date="2019-10" db="EMBL/GenBank/DDBJ databases">
        <title>Vibrio sp. nov. isolated from a shrimp pond.</title>
        <authorList>
            <person name="Gomez-Gil B."/>
            <person name="Enciso-Ibarra J."/>
            <person name="Enciso-Ibarra K."/>
            <person name="Bolan-Mejia C."/>
        </authorList>
    </citation>
    <scope>NUCLEOTIDE SEQUENCE [LARGE SCALE GENOMIC DNA]</scope>
    <source>
        <strain evidence="2 3">CAIM 722</strain>
    </source>
</reference>
<name>A0A7X4LKI7_9VIBR</name>
<keyword evidence="3" id="KW-1185">Reference proteome</keyword>
<protein>
    <submittedName>
        <fullName evidence="2">DsbA family protein</fullName>
    </submittedName>
</protein>
<evidence type="ECO:0000259" key="1">
    <source>
        <dbReference type="Pfam" id="PF01323"/>
    </source>
</evidence>
<proteinExistence type="predicted"/>
<sequence length="207" mass="23697">MNEVHYFYDPMCGWCYGATSLIQAIAEHPQFTLVYHPGGMIERKALTEGFKQHVLLADPRIAALTGASFGEAYIERLKSKQPFILDSYLPIRAISVAQSMGIEAYKMIKTIQTAHYQEGLVVSDEETLTLLAQRFGLDEVVWQRKMQESADHIELEIIDSHELMAHWSVSGYPTLIANINNQFIKLPHEQFYGKQEQWHQLLDSLVK</sequence>
<dbReference type="EMBL" id="WEKT01000012">
    <property type="protein sequence ID" value="MZI93327.1"/>
    <property type="molecule type" value="Genomic_DNA"/>
</dbReference>
<gene>
    <name evidence="2" type="ORF">F9817_08970</name>
</gene>
<evidence type="ECO:0000313" key="2">
    <source>
        <dbReference type="EMBL" id="MZI93327.1"/>
    </source>
</evidence>
<dbReference type="Gene3D" id="3.40.30.10">
    <property type="entry name" value="Glutaredoxin"/>
    <property type="match status" value="1"/>
</dbReference>
<evidence type="ECO:0000313" key="3">
    <source>
        <dbReference type="Proteomes" id="UP000462621"/>
    </source>
</evidence>